<feature type="transmembrane region" description="Helical" evidence="4">
    <location>
        <begin position="6"/>
        <end position="27"/>
    </location>
</feature>
<dbReference type="AlphaFoldDB" id="A0A1B2AGY5"/>
<name>A0A1B2AGY5_9SPHN</name>
<accession>A0A1B2AGY5</accession>
<dbReference type="SUPFAM" id="SSF46689">
    <property type="entry name" value="Homeodomain-like"/>
    <property type="match status" value="1"/>
</dbReference>
<feature type="transmembrane region" description="Helical" evidence="4">
    <location>
        <begin position="94"/>
        <end position="116"/>
    </location>
</feature>
<evidence type="ECO:0000259" key="5">
    <source>
        <dbReference type="PROSITE" id="PS01124"/>
    </source>
</evidence>
<evidence type="ECO:0000313" key="7">
    <source>
        <dbReference type="Proteomes" id="UP000092932"/>
    </source>
</evidence>
<protein>
    <submittedName>
        <fullName evidence="6">Helix-turn-helix domain protein</fullName>
    </submittedName>
</protein>
<dbReference type="PATRIC" id="fig|692370.5.peg.2928"/>
<gene>
    <name evidence="6" type="ORF">A6F68_02927</name>
</gene>
<dbReference type="KEGG" id="ado:A6F68_02927"/>
<keyword evidence="7" id="KW-1185">Reference proteome</keyword>
<evidence type="ECO:0000256" key="3">
    <source>
        <dbReference type="ARBA" id="ARBA00023163"/>
    </source>
</evidence>
<evidence type="ECO:0000256" key="2">
    <source>
        <dbReference type="ARBA" id="ARBA00023125"/>
    </source>
</evidence>
<dbReference type="InterPro" id="IPR018062">
    <property type="entry name" value="HTH_AraC-typ_CS"/>
</dbReference>
<evidence type="ECO:0000256" key="4">
    <source>
        <dbReference type="SAM" id="Phobius"/>
    </source>
</evidence>
<keyword evidence="4" id="KW-0812">Transmembrane</keyword>
<evidence type="ECO:0000256" key="1">
    <source>
        <dbReference type="ARBA" id="ARBA00023015"/>
    </source>
</evidence>
<keyword evidence="2" id="KW-0238">DNA-binding</keyword>
<organism evidence="6 7">
    <name type="scientific">Tsuneonella dongtanensis</name>
    <dbReference type="NCBI Taxonomy" id="692370"/>
    <lineage>
        <taxon>Bacteria</taxon>
        <taxon>Pseudomonadati</taxon>
        <taxon>Pseudomonadota</taxon>
        <taxon>Alphaproteobacteria</taxon>
        <taxon>Sphingomonadales</taxon>
        <taxon>Erythrobacteraceae</taxon>
        <taxon>Tsuneonella</taxon>
    </lineage>
</organism>
<dbReference type="PROSITE" id="PS00041">
    <property type="entry name" value="HTH_ARAC_FAMILY_1"/>
    <property type="match status" value="1"/>
</dbReference>
<dbReference type="InterPro" id="IPR009057">
    <property type="entry name" value="Homeodomain-like_sf"/>
</dbReference>
<dbReference type="STRING" id="692370.A6F68_02927"/>
<reference evidence="6 7" key="1">
    <citation type="submission" date="2016-07" db="EMBL/GenBank/DDBJ databases">
        <title>Complete genome sequence of Altererythrobacter dongtanensis KCTC 22672, a type strain with esterase isolated from tidal flat.</title>
        <authorList>
            <person name="Cheng H."/>
            <person name="Wu Y.-H."/>
            <person name="Zhou P."/>
            <person name="Huo Y.-Y."/>
            <person name="Wang C.-S."/>
            <person name="Xu X.-W."/>
        </authorList>
    </citation>
    <scope>NUCLEOTIDE SEQUENCE [LARGE SCALE GENOMIC DNA]</scope>
    <source>
        <strain evidence="6 7">KCTC 22672</strain>
    </source>
</reference>
<feature type="transmembrane region" description="Helical" evidence="4">
    <location>
        <begin position="122"/>
        <end position="142"/>
    </location>
</feature>
<keyword evidence="4" id="KW-1133">Transmembrane helix</keyword>
<dbReference type="PANTHER" id="PTHR43280:SF29">
    <property type="entry name" value="ARAC-FAMILY TRANSCRIPTIONAL REGULATOR"/>
    <property type="match status" value="1"/>
</dbReference>
<keyword evidence="4" id="KW-0472">Membrane</keyword>
<feature type="transmembrane region" description="Helical" evidence="4">
    <location>
        <begin position="162"/>
        <end position="185"/>
    </location>
</feature>
<dbReference type="Gene3D" id="1.10.10.60">
    <property type="entry name" value="Homeodomain-like"/>
    <property type="match status" value="1"/>
</dbReference>
<feature type="transmembrane region" description="Helical" evidence="4">
    <location>
        <begin position="34"/>
        <end position="55"/>
    </location>
</feature>
<proteinExistence type="predicted"/>
<dbReference type="InterPro" id="IPR018060">
    <property type="entry name" value="HTH_AraC"/>
</dbReference>
<keyword evidence="1" id="KW-0805">Transcription regulation</keyword>
<dbReference type="PROSITE" id="PS01124">
    <property type="entry name" value="HTH_ARAC_FAMILY_2"/>
    <property type="match status" value="1"/>
</dbReference>
<dbReference type="Proteomes" id="UP000092932">
    <property type="component" value="Chromosome"/>
</dbReference>
<keyword evidence="3" id="KW-0804">Transcription</keyword>
<dbReference type="GO" id="GO:0043565">
    <property type="term" value="F:sequence-specific DNA binding"/>
    <property type="evidence" value="ECO:0007669"/>
    <property type="project" value="InterPro"/>
</dbReference>
<dbReference type="Pfam" id="PF12833">
    <property type="entry name" value="HTH_18"/>
    <property type="match status" value="1"/>
</dbReference>
<dbReference type="RefSeq" id="WP_067681666.1">
    <property type="nucleotide sequence ID" value="NZ_CP016591.1"/>
</dbReference>
<feature type="domain" description="HTH araC/xylS-type" evidence="5">
    <location>
        <begin position="235"/>
        <end position="344"/>
    </location>
</feature>
<feature type="transmembrane region" description="Helical" evidence="4">
    <location>
        <begin position="61"/>
        <end position="82"/>
    </location>
</feature>
<sequence>MTGFVLSDMLARGGTLALLALWSWILLRDHRTVLAARIAVAMNVAIAGHVLATIPNDPFPSMLNAAFDSVSVTTSAWFYLFARAWFGDERRIPLAAWLGVPWLLAIVVLIYAQGSYREPATLWLQLVLRVSMAAYALAGLWIAWRGRADDLVEVRRRLRTRLVGVIGAFVIAIVGLETLVSLGALPDISRSLIEFGVTALTFAFCARMFGTRRSDLFGPPQRSAVEHGTSSTDYQPLVERLRAHMAAEKPYRDEGLTIAALAAQLGEPEYRLRRAINGTLGHRNFPQFLNSYRLDEVRAALADPGQREVPILTIALDAGFGSLGPFNRAFRDAEGTTPSAWRDRALADSEIG</sequence>
<dbReference type="SMART" id="SM00342">
    <property type="entry name" value="HTH_ARAC"/>
    <property type="match status" value="1"/>
</dbReference>
<dbReference type="OrthoDB" id="5492415at2"/>
<evidence type="ECO:0000313" key="6">
    <source>
        <dbReference type="EMBL" id="ANY21407.1"/>
    </source>
</evidence>
<dbReference type="PANTHER" id="PTHR43280">
    <property type="entry name" value="ARAC-FAMILY TRANSCRIPTIONAL REGULATOR"/>
    <property type="match status" value="1"/>
</dbReference>
<dbReference type="GO" id="GO:0003700">
    <property type="term" value="F:DNA-binding transcription factor activity"/>
    <property type="evidence" value="ECO:0007669"/>
    <property type="project" value="InterPro"/>
</dbReference>
<dbReference type="EMBL" id="CP016591">
    <property type="protein sequence ID" value="ANY21407.1"/>
    <property type="molecule type" value="Genomic_DNA"/>
</dbReference>